<keyword evidence="3" id="KW-0862">Zinc</keyword>
<keyword evidence="1" id="KW-0479">Metal-binding</keyword>
<dbReference type="SMART" id="SM00184">
    <property type="entry name" value="RING"/>
    <property type="match status" value="1"/>
</dbReference>
<name>A0A8K0X0T4_9PEZI</name>
<keyword evidence="2 4" id="KW-0863">Zinc-finger</keyword>
<protein>
    <recommendedName>
        <fullName evidence="5">RING-type domain-containing protein</fullName>
    </recommendedName>
</protein>
<evidence type="ECO:0000259" key="5">
    <source>
        <dbReference type="PROSITE" id="PS50089"/>
    </source>
</evidence>
<dbReference type="PROSITE" id="PS50089">
    <property type="entry name" value="ZF_RING_2"/>
    <property type="match status" value="1"/>
</dbReference>
<reference evidence="6" key="1">
    <citation type="journal article" date="2021" name="Nat. Commun.">
        <title>Genetic determinants of endophytism in the Arabidopsis root mycobiome.</title>
        <authorList>
            <person name="Mesny F."/>
            <person name="Miyauchi S."/>
            <person name="Thiergart T."/>
            <person name="Pickel B."/>
            <person name="Atanasova L."/>
            <person name="Karlsson M."/>
            <person name="Huettel B."/>
            <person name="Barry K.W."/>
            <person name="Haridas S."/>
            <person name="Chen C."/>
            <person name="Bauer D."/>
            <person name="Andreopoulos W."/>
            <person name="Pangilinan J."/>
            <person name="LaButti K."/>
            <person name="Riley R."/>
            <person name="Lipzen A."/>
            <person name="Clum A."/>
            <person name="Drula E."/>
            <person name="Henrissat B."/>
            <person name="Kohler A."/>
            <person name="Grigoriev I.V."/>
            <person name="Martin F.M."/>
            <person name="Hacquard S."/>
        </authorList>
    </citation>
    <scope>NUCLEOTIDE SEQUENCE</scope>
    <source>
        <strain evidence="6">MPI-CAGE-AT-0016</strain>
    </source>
</reference>
<dbReference type="OrthoDB" id="8062037at2759"/>
<dbReference type="SUPFAM" id="SSF57850">
    <property type="entry name" value="RING/U-box"/>
    <property type="match status" value="1"/>
</dbReference>
<evidence type="ECO:0000256" key="4">
    <source>
        <dbReference type="PROSITE-ProRule" id="PRU00175"/>
    </source>
</evidence>
<evidence type="ECO:0000313" key="7">
    <source>
        <dbReference type="Proteomes" id="UP000813385"/>
    </source>
</evidence>
<dbReference type="PROSITE" id="PS00518">
    <property type="entry name" value="ZF_RING_1"/>
    <property type="match status" value="1"/>
</dbReference>
<comment type="caution">
    <text evidence="6">The sequence shown here is derived from an EMBL/GenBank/DDBJ whole genome shotgun (WGS) entry which is preliminary data.</text>
</comment>
<evidence type="ECO:0000313" key="6">
    <source>
        <dbReference type="EMBL" id="KAH7353541.1"/>
    </source>
</evidence>
<dbReference type="Proteomes" id="UP000813385">
    <property type="component" value="Unassembled WGS sequence"/>
</dbReference>
<evidence type="ECO:0000256" key="1">
    <source>
        <dbReference type="ARBA" id="ARBA00022723"/>
    </source>
</evidence>
<evidence type="ECO:0000256" key="2">
    <source>
        <dbReference type="ARBA" id="ARBA00022771"/>
    </source>
</evidence>
<gene>
    <name evidence="6" type="ORF">B0T11DRAFT_300669</name>
</gene>
<dbReference type="GO" id="GO:0008270">
    <property type="term" value="F:zinc ion binding"/>
    <property type="evidence" value="ECO:0007669"/>
    <property type="project" value="UniProtKB-KW"/>
</dbReference>
<organism evidence="6 7">
    <name type="scientific">Plectosphaerella cucumerina</name>
    <dbReference type="NCBI Taxonomy" id="40658"/>
    <lineage>
        <taxon>Eukaryota</taxon>
        <taxon>Fungi</taxon>
        <taxon>Dikarya</taxon>
        <taxon>Ascomycota</taxon>
        <taxon>Pezizomycotina</taxon>
        <taxon>Sordariomycetes</taxon>
        <taxon>Hypocreomycetidae</taxon>
        <taxon>Glomerellales</taxon>
        <taxon>Plectosphaerellaceae</taxon>
        <taxon>Plectosphaerella</taxon>
    </lineage>
</organism>
<keyword evidence="7" id="KW-1185">Reference proteome</keyword>
<evidence type="ECO:0000256" key="3">
    <source>
        <dbReference type="ARBA" id="ARBA00022833"/>
    </source>
</evidence>
<dbReference type="EMBL" id="JAGPXD010000005">
    <property type="protein sequence ID" value="KAH7353541.1"/>
    <property type="molecule type" value="Genomic_DNA"/>
</dbReference>
<feature type="domain" description="RING-type" evidence="5">
    <location>
        <begin position="137"/>
        <end position="211"/>
    </location>
</feature>
<proteinExistence type="predicted"/>
<dbReference type="Gene3D" id="3.30.40.10">
    <property type="entry name" value="Zinc/RING finger domain, C3HC4 (zinc finger)"/>
    <property type="match status" value="1"/>
</dbReference>
<dbReference type="AlphaFoldDB" id="A0A8K0X0T4"/>
<accession>A0A8K0X0T4</accession>
<dbReference type="InterPro" id="IPR001841">
    <property type="entry name" value="Znf_RING"/>
</dbReference>
<dbReference type="InterPro" id="IPR017907">
    <property type="entry name" value="Znf_RING_CS"/>
</dbReference>
<dbReference type="InterPro" id="IPR013083">
    <property type="entry name" value="Znf_RING/FYVE/PHD"/>
</dbReference>
<sequence length="345" mass="38648">MSYDLKTYSSELFKVRAEIISLNKAIESIEVFPSPWSFGNGGDLYSKLAVWNAVKATTEEEYEKYGACLNPNPRIKQAIAFLDRNPEFQLDTVIAKNFDPAGKETTLPPSTVEYWPDLKKQLSAQMGSGWDVSGMLCAACHETLLFEGTIGPDGRPRPHVEREPCMEGNLAIVLPCGHIFCKPCLNVMRQAWVDADEANEFPNDLCCPFCQMKLQYECGHFYEDLPAPETPEDFEAFPLTVPEGASPPPPRCDHCIWNKVRGEWRTSYNWALNATHADCLYLLQAREAGDMMCCCSPSERQLARLRRLQNLADMVGPDLVLDGEAAEDTHPSWCVESELASYATS</sequence>